<organism evidence="7 8">
    <name type="scientific">Magnetospirillum fulvum</name>
    <name type="common">Rhodospirillum fulvum</name>
    <dbReference type="NCBI Taxonomy" id="1082"/>
    <lineage>
        <taxon>Bacteria</taxon>
        <taxon>Pseudomonadati</taxon>
        <taxon>Pseudomonadota</taxon>
        <taxon>Alphaproteobacteria</taxon>
        <taxon>Rhodospirillales</taxon>
        <taxon>Rhodospirillaceae</taxon>
        <taxon>Magnetospirillum</taxon>
    </lineage>
</organism>
<dbReference type="PANTHER" id="PTHR10057">
    <property type="entry name" value="PERIPHERAL-TYPE BENZODIAZEPINE RECEPTOR"/>
    <property type="match status" value="1"/>
</dbReference>
<proteinExistence type="inferred from homology"/>
<dbReference type="GO" id="GO:0016020">
    <property type="term" value="C:membrane"/>
    <property type="evidence" value="ECO:0007669"/>
    <property type="project" value="UniProtKB-SubCell"/>
</dbReference>
<name>A0A1H6I0K3_MAGFU</name>
<dbReference type="Pfam" id="PF03073">
    <property type="entry name" value="TspO_MBR"/>
    <property type="match status" value="1"/>
</dbReference>
<dbReference type="RefSeq" id="WP_074768324.1">
    <property type="nucleotide sequence ID" value="NZ_FNWO01000008.1"/>
</dbReference>
<evidence type="ECO:0000256" key="6">
    <source>
        <dbReference type="SAM" id="Phobius"/>
    </source>
</evidence>
<dbReference type="GO" id="GO:0033013">
    <property type="term" value="P:tetrapyrrole metabolic process"/>
    <property type="evidence" value="ECO:0007669"/>
    <property type="project" value="UniProtKB-ARBA"/>
</dbReference>
<feature type="transmembrane region" description="Helical" evidence="6">
    <location>
        <begin position="127"/>
        <end position="149"/>
    </location>
</feature>
<protein>
    <submittedName>
        <fullName evidence="7">TspO and MBR related proteins</fullName>
    </submittedName>
</protein>
<keyword evidence="8" id="KW-1185">Reference proteome</keyword>
<evidence type="ECO:0000313" key="7">
    <source>
        <dbReference type="EMBL" id="SEH40013.1"/>
    </source>
</evidence>
<dbReference type="FunFam" id="1.20.1260.100:FF:000001">
    <property type="entry name" value="translocator protein 2"/>
    <property type="match status" value="1"/>
</dbReference>
<comment type="similarity">
    <text evidence="2">Belongs to the TspO/BZRP family.</text>
</comment>
<feature type="transmembrane region" description="Helical" evidence="6">
    <location>
        <begin position="101"/>
        <end position="121"/>
    </location>
</feature>
<dbReference type="Gene3D" id="1.20.1260.100">
    <property type="entry name" value="TspO/MBR protein"/>
    <property type="match status" value="1"/>
</dbReference>
<dbReference type="OrthoDB" id="9795496at2"/>
<dbReference type="Proteomes" id="UP000182983">
    <property type="component" value="Unassembled WGS sequence"/>
</dbReference>
<dbReference type="InterPro" id="IPR038330">
    <property type="entry name" value="TspO/MBR-related_sf"/>
</dbReference>
<reference evidence="8" key="1">
    <citation type="submission" date="2016-10" db="EMBL/GenBank/DDBJ databases">
        <authorList>
            <person name="Varghese N."/>
            <person name="Submissions S."/>
        </authorList>
    </citation>
    <scope>NUCLEOTIDE SEQUENCE [LARGE SCALE GENOMIC DNA]</scope>
    <source>
        <strain evidence="8">DSM 13234</strain>
    </source>
</reference>
<dbReference type="PANTHER" id="PTHR10057:SF0">
    <property type="entry name" value="TRANSLOCATOR PROTEIN"/>
    <property type="match status" value="1"/>
</dbReference>
<accession>A0A1H6I0K3</accession>
<keyword evidence="4 6" id="KW-1133">Transmembrane helix</keyword>
<evidence type="ECO:0000256" key="1">
    <source>
        <dbReference type="ARBA" id="ARBA00004141"/>
    </source>
</evidence>
<dbReference type="EMBL" id="FNWO01000008">
    <property type="protein sequence ID" value="SEH40013.1"/>
    <property type="molecule type" value="Genomic_DNA"/>
</dbReference>
<keyword evidence="5 6" id="KW-0472">Membrane</keyword>
<evidence type="ECO:0000256" key="3">
    <source>
        <dbReference type="ARBA" id="ARBA00022692"/>
    </source>
</evidence>
<sequence>MTLTIIVALLCAVAIAGIGGAMTVIGPWYRALRKPSWQPPDWAFGPAWAVILGMAAWAGVLAWEAAPDEAARIRVIALFAANGVFHVLWNPLFFRWRRPDWALIEVMFLWLSVLALIVGIAPFSTEAAWFLAPYLAWVAFAAYLNLAVVRLNRPFGVSHEVV</sequence>
<dbReference type="AlphaFoldDB" id="A0A1H6I0K3"/>
<evidence type="ECO:0000313" key="8">
    <source>
        <dbReference type="Proteomes" id="UP000182983"/>
    </source>
</evidence>
<feature type="transmembrane region" description="Helical" evidence="6">
    <location>
        <begin position="6"/>
        <end position="29"/>
    </location>
</feature>
<evidence type="ECO:0000256" key="4">
    <source>
        <dbReference type="ARBA" id="ARBA00022989"/>
    </source>
</evidence>
<dbReference type="InterPro" id="IPR004307">
    <property type="entry name" value="TspO_MBR"/>
</dbReference>
<dbReference type="PIRSF" id="PIRSF005859">
    <property type="entry name" value="PBR"/>
    <property type="match status" value="1"/>
</dbReference>
<comment type="subcellular location">
    <subcellularLocation>
        <location evidence="1">Membrane</location>
        <topology evidence="1">Multi-pass membrane protein</topology>
    </subcellularLocation>
</comment>
<evidence type="ECO:0000256" key="5">
    <source>
        <dbReference type="ARBA" id="ARBA00023136"/>
    </source>
</evidence>
<feature type="transmembrane region" description="Helical" evidence="6">
    <location>
        <begin position="41"/>
        <end position="63"/>
    </location>
</feature>
<keyword evidence="3 6" id="KW-0812">Transmembrane</keyword>
<gene>
    <name evidence="7" type="ORF">SAMN04244559_02106</name>
</gene>
<evidence type="ECO:0000256" key="2">
    <source>
        <dbReference type="ARBA" id="ARBA00007524"/>
    </source>
</evidence>
<dbReference type="CDD" id="cd15904">
    <property type="entry name" value="TSPO_MBR"/>
    <property type="match status" value="1"/>
</dbReference>